<dbReference type="SUPFAM" id="SSF50182">
    <property type="entry name" value="Sm-like ribonucleoproteins"/>
    <property type="match status" value="1"/>
</dbReference>
<dbReference type="InterPro" id="IPR006685">
    <property type="entry name" value="MscS_channel_2nd"/>
</dbReference>
<organism evidence="9 10">
    <name type="scientific">Effrenium voratum</name>
    <dbReference type="NCBI Taxonomy" id="2562239"/>
    <lineage>
        <taxon>Eukaryota</taxon>
        <taxon>Sar</taxon>
        <taxon>Alveolata</taxon>
        <taxon>Dinophyceae</taxon>
        <taxon>Suessiales</taxon>
        <taxon>Symbiodiniaceae</taxon>
        <taxon>Effrenium</taxon>
    </lineage>
</organism>
<evidence type="ECO:0000256" key="4">
    <source>
        <dbReference type="ARBA" id="ARBA00022989"/>
    </source>
</evidence>
<feature type="region of interest" description="Disordered" evidence="6">
    <location>
        <begin position="182"/>
        <end position="221"/>
    </location>
</feature>
<evidence type="ECO:0000256" key="2">
    <source>
        <dbReference type="ARBA" id="ARBA00008017"/>
    </source>
</evidence>
<dbReference type="Gene3D" id="2.30.30.60">
    <property type="match status" value="1"/>
</dbReference>
<protein>
    <recommendedName>
        <fullName evidence="8">Mechanosensitive ion channel MscS domain-containing protein</fullName>
    </recommendedName>
</protein>
<dbReference type="EMBL" id="CAUJNA010002669">
    <property type="protein sequence ID" value="CAJ1393917.1"/>
    <property type="molecule type" value="Genomic_DNA"/>
</dbReference>
<feature type="region of interest" description="Disordered" evidence="6">
    <location>
        <begin position="523"/>
        <end position="543"/>
    </location>
</feature>
<dbReference type="AlphaFoldDB" id="A0AA36ITW5"/>
<keyword evidence="3 7" id="KW-0812">Transmembrane</keyword>
<sequence>MESQSLKDTEPIHFLQFLNGCGYSHGFVGVEKRGNGLKKILEFSFLRSKLALNFESDVLVNAFERATLERVADFACLEDPPSELLHLLQQTTVLPALKDPHAFEKLTAEHLRKAYSPGQVRRPVRVSSGSVHGWPISLGRGADLFRSLQHSSTTTFFMRMDGKYDDIDASAKRAYAKLSRPTSDMELGMSRSPSLPDEWDVTHSQSLPGASESGQEESHAEVESVKQLSFMDIRAIMPEEEAAMTWQMLSNRSSPCIGEGDFVSTTRGAFERFHMIAATVKDYAAIWLVFSNVVNAVQILISVVIILGTFFPPEVLRAVCLSMSTVALGLSFIFGNLLRETFESVVLLLVMHPYDVGDRILLQDTIYTIQKINILTTEARDLSNHCVYLKNSKLFHEDTLLNLGRSLNAVVEINIVFQTSEVSMDILSRINAYVDQYVSSEKEAWVPSYVRSFCAVNHGRATCDLAGVTTHCIRLMHRLPWQSIPEIRKDTTRVMYKLLGEIRSWGVDFRQTPLPVHLESRLPQAESDQPDALRMRSTSGLTRGVSPDCRTALFPASWNRKATDWQQGVEGFDAA</sequence>
<evidence type="ECO:0000256" key="3">
    <source>
        <dbReference type="ARBA" id="ARBA00022692"/>
    </source>
</evidence>
<dbReference type="Proteomes" id="UP001178507">
    <property type="component" value="Unassembled WGS sequence"/>
</dbReference>
<evidence type="ECO:0000313" key="10">
    <source>
        <dbReference type="Proteomes" id="UP001178507"/>
    </source>
</evidence>
<dbReference type="InterPro" id="IPR016688">
    <property type="entry name" value="MscS-like_plants/fungi"/>
</dbReference>
<keyword evidence="4 7" id="KW-1133">Transmembrane helix</keyword>
<feature type="transmembrane region" description="Helical" evidence="7">
    <location>
        <begin position="316"/>
        <end position="338"/>
    </location>
</feature>
<evidence type="ECO:0000313" key="9">
    <source>
        <dbReference type="EMBL" id="CAJ1393917.1"/>
    </source>
</evidence>
<comment type="similarity">
    <text evidence="2">Belongs to the MscS (TC 1.A.23) family.</text>
</comment>
<keyword evidence="5 7" id="KW-0472">Membrane</keyword>
<comment type="caution">
    <text evidence="9">The sequence shown here is derived from an EMBL/GenBank/DDBJ whole genome shotgun (WGS) entry which is preliminary data.</text>
</comment>
<dbReference type="PANTHER" id="PTHR31618:SF1">
    <property type="entry name" value="EF-HAND DOMAIN-CONTAINING PROTEIN"/>
    <property type="match status" value="1"/>
</dbReference>
<dbReference type="GO" id="GO:0006820">
    <property type="term" value="P:monoatomic anion transport"/>
    <property type="evidence" value="ECO:0007669"/>
    <property type="project" value="TreeGrafter"/>
</dbReference>
<accession>A0AA36ITW5</accession>
<evidence type="ECO:0000259" key="8">
    <source>
        <dbReference type="Pfam" id="PF00924"/>
    </source>
</evidence>
<reference evidence="9" key="1">
    <citation type="submission" date="2023-08" db="EMBL/GenBank/DDBJ databases">
        <authorList>
            <person name="Chen Y."/>
            <person name="Shah S."/>
            <person name="Dougan E. K."/>
            <person name="Thang M."/>
            <person name="Chan C."/>
        </authorList>
    </citation>
    <scope>NUCLEOTIDE SEQUENCE</scope>
</reference>
<evidence type="ECO:0000256" key="7">
    <source>
        <dbReference type="SAM" id="Phobius"/>
    </source>
</evidence>
<dbReference type="Pfam" id="PF00924">
    <property type="entry name" value="MS_channel_2nd"/>
    <property type="match status" value="1"/>
</dbReference>
<proteinExistence type="inferred from homology"/>
<feature type="transmembrane region" description="Helical" evidence="7">
    <location>
        <begin position="284"/>
        <end position="310"/>
    </location>
</feature>
<dbReference type="GO" id="GO:0008381">
    <property type="term" value="F:mechanosensitive monoatomic ion channel activity"/>
    <property type="evidence" value="ECO:0007669"/>
    <property type="project" value="TreeGrafter"/>
</dbReference>
<dbReference type="InterPro" id="IPR010920">
    <property type="entry name" value="LSM_dom_sf"/>
</dbReference>
<comment type="subcellular location">
    <subcellularLocation>
        <location evidence="1">Membrane</location>
        <topology evidence="1">Multi-pass membrane protein</topology>
    </subcellularLocation>
</comment>
<evidence type="ECO:0000256" key="5">
    <source>
        <dbReference type="ARBA" id="ARBA00023136"/>
    </source>
</evidence>
<dbReference type="GO" id="GO:0005886">
    <property type="term" value="C:plasma membrane"/>
    <property type="evidence" value="ECO:0007669"/>
    <property type="project" value="TreeGrafter"/>
</dbReference>
<evidence type="ECO:0000256" key="1">
    <source>
        <dbReference type="ARBA" id="ARBA00004141"/>
    </source>
</evidence>
<dbReference type="InterPro" id="IPR023408">
    <property type="entry name" value="MscS_beta-dom_sf"/>
</dbReference>
<keyword evidence="10" id="KW-1185">Reference proteome</keyword>
<name>A0AA36ITW5_9DINO</name>
<evidence type="ECO:0000256" key="6">
    <source>
        <dbReference type="SAM" id="MobiDB-lite"/>
    </source>
</evidence>
<dbReference type="PANTHER" id="PTHR31618">
    <property type="entry name" value="MECHANOSENSITIVE ION CHANNEL PROTEIN 5"/>
    <property type="match status" value="1"/>
</dbReference>
<feature type="domain" description="Mechanosensitive ion channel MscS" evidence="8">
    <location>
        <begin position="345"/>
        <end position="397"/>
    </location>
</feature>
<gene>
    <name evidence="9" type="ORF">EVOR1521_LOCUS18673</name>
</gene>